<dbReference type="AlphaFoldDB" id="A0A1G7RUC9"/>
<dbReference type="PANTHER" id="PTHR43233">
    <property type="entry name" value="FAMILY N-ACETYLTRANSFERASE, PUTATIVE (AFU_ORTHOLOGUE AFUA_6G03350)-RELATED"/>
    <property type="match status" value="1"/>
</dbReference>
<dbReference type="GO" id="GO:0016747">
    <property type="term" value="F:acyltransferase activity, transferring groups other than amino-acyl groups"/>
    <property type="evidence" value="ECO:0007669"/>
    <property type="project" value="InterPro"/>
</dbReference>
<dbReference type="EMBL" id="FNCG01000002">
    <property type="protein sequence ID" value="SDG14376.1"/>
    <property type="molecule type" value="Genomic_DNA"/>
</dbReference>
<dbReference type="Pfam" id="PF13673">
    <property type="entry name" value="Acetyltransf_10"/>
    <property type="match status" value="1"/>
</dbReference>
<dbReference type="InterPro" id="IPR053144">
    <property type="entry name" value="Acetyltransferase_Butenolide"/>
</dbReference>
<dbReference type="RefSeq" id="WP_091163255.1">
    <property type="nucleotide sequence ID" value="NZ_FNCG01000002.1"/>
</dbReference>
<organism evidence="2 3">
    <name type="scientific">Mucilaginibacter gossypii</name>
    <dbReference type="NCBI Taxonomy" id="551996"/>
    <lineage>
        <taxon>Bacteria</taxon>
        <taxon>Pseudomonadati</taxon>
        <taxon>Bacteroidota</taxon>
        <taxon>Sphingobacteriia</taxon>
        <taxon>Sphingobacteriales</taxon>
        <taxon>Sphingobacteriaceae</taxon>
        <taxon>Mucilaginibacter</taxon>
    </lineage>
</organism>
<dbReference type="Gene3D" id="3.40.630.30">
    <property type="match status" value="1"/>
</dbReference>
<dbReference type="STRING" id="551996.SAMN05192573_102364"/>
<name>A0A1G7RUC9_9SPHI</name>
<dbReference type="PANTHER" id="PTHR43233:SF1">
    <property type="entry name" value="FAMILY N-ACETYLTRANSFERASE, PUTATIVE (AFU_ORTHOLOGUE AFUA_6G03350)-RELATED"/>
    <property type="match status" value="1"/>
</dbReference>
<dbReference type="CDD" id="cd04301">
    <property type="entry name" value="NAT_SF"/>
    <property type="match status" value="1"/>
</dbReference>
<dbReference type="PROSITE" id="PS51186">
    <property type="entry name" value="GNAT"/>
    <property type="match status" value="1"/>
</dbReference>
<evidence type="ECO:0000313" key="3">
    <source>
        <dbReference type="Proteomes" id="UP000199705"/>
    </source>
</evidence>
<keyword evidence="2" id="KW-0808">Transferase</keyword>
<dbReference type="Proteomes" id="UP000199705">
    <property type="component" value="Unassembled WGS sequence"/>
</dbReference>
<protein>
    <submittedName>
        <fullName evidence="2">Acetyltransferase (GNAT) domain-containing protein</fullName>
    </submittedName>
</protein>
<dbReference type="SUPFAM" id="SSF55729">
    <property type="entry name" value="Acyl-CoA N-acyltransferases (Nat)"/>
    <property type="match status" value="1"/>
</dbReference>
<dbReference type="InterPro" id="IPR000182">
    <property type="entry name" value="GNAT_dom"/>
</dbReference>
<sequence>MEITYKTGTIPSARQVIELYDTAGLKRPTHDEQRIARMYQNSNLVVSAWDGDKLVGISRALTDFCYSCYLSDLAVTKAYQKEGIGKKLIELTKEAIGDETMLLLLSAATAMEYYPKVGMETVRNGFIIHRVK</sequence>
<proteinExistence type="predicted"/>
<evidence type="ECO:0000313" key="2">
    <source>
        <dbReference type="EMBL" id="SDG14376.1"/>
    </source>
</evidence>
<accession>A0A1G7RUC9</accession>
<feature type="domain" description="N-acetyltransferase" evidence="1">
    <location>
        <begin position="3"/>
        <end position="132"/>
    </location>
</feature>
<reference evidence="3" key="1">
    <citation type="submission" date="2016-10" db="EMBL/GenBank/DDBJ databases">
        <authorList>
            <person name="Varghese N."/>
            <person name="Submissions S."/>
        </authorList>
    </citation>
    <scope>NUCLEOTIDE SEQUENCE [LARGE SCALE GENOMIC DNA]</scope>
    <source>
        <strain evidence="3">Gh-67</strain>
    </source>
</reference>
<dbReference type="InterPro" id="IPR016181">
    <property type="entry name" value="Acyl_CoA_acyltransferase"/>
</dbReference>
<evidence type="ECO:0000259" key="1">
    <source>
        <dbReference type="PROSITE" id="PS51186"/>
    </source>
</evidence>
<gene>
    <name evidence="2" type="ORF">SAMN05192573_102364</name>
</gene>
<keyword evidence="3" id="KW-1185">Reference proteome</keyword>